<feature type="region of interest" description="Disordered" evidence="1">
    <location>
        <begin position="90"/>
        <end position="119"/>
    </location>
</feature>
<dbReference type="EMBL" id="GECU01007727">
    <property type="protein sequence ID" value="JAS99979.1"/>
    <property type="molecule type" value="Transcribed_RNA"/>
</dbReference>
<name>A0A1B6JLE5_9HEMI</name>
<feature type="non-terminal residue" evidence="2">
    <location>
        <position position="1"/>
    </location>
</feature>
<protein>
    <submittedName>
        <fullName evidence="2">Uncharacterized protein</fullName>
    </submittedName>
</protein>
<organism evidence="2">
    <name type="scientific">Homalodisca liturata</name>
    <dbReference type="NCBI Taxonomy" id="320908"/>
    <lineage>
        <taxon>Eukaryota</taxon>
        <taxon>Metazoa</taxon>
        <taxon>Ecdysozoa</taxon>
        <taxon>Arthropoda</taxon>
        <taxon>Hexapoda</taxon>
        <taxon>Insecta</taxon>
        <taxon>Pterygota</taxon>
        <taxon>Neoptera</taxon>
        <taxon>Paraneoptera</taxon>
        <taxon>Hemiptera</taxon>
        <taxon>Auchenorrhyncha</taxon>
        <taxon>Membracoidea</taxon>
        <taxon>Cicadellidae</taxon>
        <taxon>Cicadellinae</taxon>
        <taxon>Proconiini</taxon>
        <taxon>Homalodisca</taxon>
    </lineage>
</organism>
<evidence type="ECO:0000313" key="2">
    <source>
        <dbReference type="EMBL" id="JAS99979.1"/>
    </source>
</evidence>
<gene>
    <name evidence="2" type="ORF">g.1671</name>
</gene>
<feature type="region of interest" description="Disordered" evidence="1">
    <location>
        <begin position="23"/>
        <end position="42"/>
    </location>
</feature>
<reference evidence="2" key="1">
    <citation type="submission" date="2015-11" db="EMBL/GenBank/DDBJ databases">
        <title>De novo transcriptome assembly of four potential Pierce s Disease insect vectors from Arizona vineyards.</title>
        <authorList>
            <person name="Tassone E.E."/>
        </authorList>
    </citation>
    <scope>NUCLEOTIDE SEQUENCE</scope>
</reference>
<proteinExistence type="predicted"/>
<sequence>FTLALKEIENECMSRKQQQKLATSYVNSSSQSPSRLNTSNILTSTPINNIKDTTNCTKDAAVNTTLDIDLNYQLNAVTERCIQLEQSLMEGKNKNKNSDSETVSEDNKTQDFQTKILIQ</sequence>
<feature type="non-terminal residue" evidence="2">
    <location>
        <position position="119"/>
    </location>
</feature>
<evidence type="ECO:0000256" key="1">
    <source>
        <dbReference type="SAM" id="MobiDB-lite"/>
    </source>
</evidence>
<feature type="compositionally biased region" description="Basic and acidic residues" evidence="1">
    <location>
        <begin position="91"/>
        <end position="109"/>
    </location>
</feature>
<accession>A0A1B6JLE5</accession>
<dbReference type="AlphaFoldDB" id="A0A1B6JLE5"/>